<feature type="compositionally biased region" description="Acidic residues" evidence="1">
    <location>
        <begin position="97"/>
        <end position="116"/>
    </location>
</feature>
<accession>A0A5J4UEV4</accession>
<reference evidence="2 3" key="1">
    <citation type="submission" date="2019-03" db="EMBL/GenBank/DDBJ databases">
        <title>Single cell metagenomics reveals metabolic interactions within the superorganism composed of flagellate Streblomastix strix and complex community of Bacteroidetes bacteria on its surface.</title>
        <authorList>
            <person name="Treitli S.C."/>
            <person name="Kolisko M."/>
            <person name="Husnik F."/>
            <person name="Keeling P."/>
            <person name="Hampl V."/>
        </authorList>
    </citation>
    <scope>NUCLEOTIDE SEQUENCE [LARGE SCALE GENOMIC DNA]</scope>
    <source>
        <strain evidence="2">ST1C</strain>
    </source>
</reference>
<protein>
    <submittedName>
        <fullName evidence="2">Uncharacterized protein</fullName>
    </submittedName>
</protein>
<evidence type="ECO:0000256" key="1">
    <source>
        <dbReference type="SAM" id="MobiDB-lite"/>
    </source>
</evidence>
<dbReference type="Proteomes" id="UP000324800">
    <property type="component" value="Unassembled WGS sequence"/>
</dbReference>
<comment type="caution">
    <text evidence="2">The sequence shown here is derived from an EMBL/GenBank/DDBJ whole genome shotgun (WGS) entry which is preliminary data.</text>
</comment>
<sequence length="116" mass="12951">MRANLVAGFQDADYFFCDKIIGIAGHGGTFQNVPTEFLLLIGVALITNTVGGSCISEGICEDIPDYELKDEVYCEDIDDDTFELQLYDDAESKKEEDQDEEDDDYENIEVDTSEDA</sequence>
<name>A0A5J4UEV4_9EUKA</name>
<evidence type="ECO:0000313" key="3">
    <source>
        <dbReference type="Proteomes" id="UP000324800"/>
    </source>
</evidence>
<dbReference type="EMBL" id="SNRW01017032">
    <property type="protein sequence ID" value="KAA6368754.1"/>
    <property type="molecule type" value="Genomic_DNA"/>
</dbReference>
<proteinExistence type="predicted"/>
<feature type="region of interest" description="Disordered" evidence="1">
    <location>
        <begin position="89"/>
        <end position="116"/>
    </location>
</feature>
<organism evidence="2 3">
    <name type="scientific">Streblomastix strix</name>
    <dbReference type="NCBI Taxonomy" id="222440"/>
    <lineage>
        <taxon>Eukaryota</taxon>
        <taxon>Metamonada</taxon>
        <taxon>Preaxostyla</taxon>
        <taxon>Oxymonadida</taxon>
        <taxon>Streblomastigidae</taxon>
        <taxon>Streblomastix</taxon>
    </lineage>
</organism>
<evidence type="ECO:0000313" key="2">
    <source>
        <dbReference type="EMBL" id="KAA6368754.1"/>
    </source>
</evidence>
<dbReference type="AlphaFoldDB" id="A0A5J4UEV4"/>
<gene>
    <name evidence="2" type="ORF">EZS28_035718</name>
</gene>